<evidence type="ECO:0000313" key="1">
    <source>
        <dbReference type="EMBL" id="PSJ60992.1"/>
    </source>
</evidence>
<proteinExistence type="predicted"/>
<dbReference type="OrthoDB" id="7858762at2"/>
<dbReference type="AlphaFoldDB" id="A0A2P7SEQ3"/>
<protein>
    <recommendedName>
        <fullName evidence="3">DUF3168 domain-containing protein</fullName>
    </recommendedName>
</protein>
<keyword evidence="2" id="KW-1185">Reference proteome</keyword>
<sequence length="146" mass="15880">MATVQSSIEAALFARVNTLVLSPALPIAWPNFAFPGVDAQGREKPKPASYLRVMHMPNAAYRLCIGSGSPHQRQGLLQLDVFQPLNKGATAATELAETVAEHFPTDLKLRSGTVTLRVTKFPDIAQAFSDSTHWQVPVTVAYECFA</sequence>
<accession>A0A2P7SEQ3</accession>
<evidence type="ECO:0008006" key="3">
    <source>
        <dbReference type="Google" id="ProtNLM"/>
    </source>
</evidence>
<dbReference type="Pfam" id="PF13554">
    <property type="entry name" value="Phage_tail_terminator_5"/>
    <property type="match status" value="1"/>
</dbReference>
<reference evidence="1 2" key="1">
    <citation type="submission" date="2018-03" db="EMBL/GenBank/DDBJ databases">
        <title>The draft genome of Mesorhizobium soli JCM 19897.</title>
        <authorList>
            <person name="Li L."/>
            <person name="Liu L."/>
            <person name="Liang L."/>
            <person name="Wang T."/>
            <person name="Zhang X."/>
        </authorList>
    </citation>
    <scope>NUCLEOTIDE SEQUENCE [LARGE SCALE GENOMIC DNA]</scope>
    <source>
        <strain evidence="1 2">JCM 19897</strain>
    </source>
</reference>
<dbReference type="Gene3D" id="3.30.2000.20">
    <property type="match status" value="1"/>
</dbReference>
<comment type="caution">
    <text evidence="1">The sequence shown here is derived from an EMBL/GenBank/DDBJ whole genome shotgun (WGS) entry which is preliminary data.</text>
</comment>
<dbReference type="EMBL" id="PXYL01000005">
    <property type="protein sequence ID" value="PSJ60992.1"/>
    <property type="molecule type" value="Genomic_DNA"/>
</dbReference>
<organism evidence="1 2">
    <name type="scientific">Pseudaminobacter soli</name>
    <name type="common">ex Li et al. 2025</name>
    <dbReference type="NCBI Taxonomy" id="1295366"/>
    <lineage>
        <taxon>Bacteria</taxon>
        <taxon>Pseudomonadati</taxon>
        <taxon>Pseudomonadota</taxon>
        <taxon>Alphaproteobacteria</taxon>
        <taxon>Hyphomicrobiales</taxon>
        <taxon>Phyllobacteriaceae</taxon>
        <taxon>Pseudaminobacter</taxon>
    </lineage>
</organism>
<name>A0A2P7SEQ3_9HYPH</name>
<dbReference type="InterPro" id="IPR025395">
    <property type="entry name" value="Phage_tail_terminator-like"/>
</dbReference>
<gene>
    <name evidence="1" type="ORF">C7I85_11935</name>
</gene>
<evidence type="ECO:0000313" key="2">
    <source>
        <dbReference type="Proteomes" id="UP000240653"/>
    </source>
</evidence>
<dbReference type="Proteomes" id="UP000240653">
    <property type="component" value="Unassembled WGS sequence"/>
</dbReference>